<evidence type="ECO:0000313" key="3">
    <source>
        <dbReference type="EMBL" id="KAF9729620.1"/>
    </source>
</evidence>
<accession>A0A9P6G881</accession>
<feature type="transmembrane region" description="Helical" evidence="2">
    <location>
        <begin position="335"/>
        <end position="357"/>
    </location>
</feature>
<reference evidence="3" key="1">
    <citation type="journal article" date="2020" name="Mol. Plant Microbe Interact.">
        <title>Genome Sequence of the Biocontrol Agent Coniothyrium minitans strain Conio (IMI 134523).</title>
        <authorList>
            <person name="Patel D."/>
            <person name="Shittu T.A."/>
            <person name="Baroncelli R."/>
            <person name="Muthumeenakshi S."/>
            <person name="Osborne T.H."/>
            <person name="Janganan T.K."/>
            <person name="Sreenivasaprasad S."/>
        </authorList>
    </citation>
    <scope>NUCLEOTIDE SEQUENCE</scope>
    <source>
        <strain evidence="3">Conio</strain>
    </source>
</reference>
<proteinExistence type="predicted"/>
<feature type="compositionally biased region" description="Polar residues" evidence="1">
    <location>
        <begin position="381"/>
        <end position="390"/>
    </location>
</feature>
<keyword evidence="4" id="KW-1185">Reference proteome</keyword>
<evidence type="ECO:0000256" key="2">
    <source>
        <dbReference type="SAM" id="Phobius"/>
    </source>
</evidence>
<dbReference type="EMBL" id="WJXW01000016">
    <property type="protein sequence ID" value="KAF9729620.1"/>
    <property type="molecule type" value="Genomic_DNA"/>
</dbReference>
<organism evidence="3 4">
    <name type="scientific">Paraphaeosphaeria minitans</name>
    <dbReference type="NCBI Taxonomy" id="565426"/>
    <lineage>
        <taxon>Eukaryota</taxon>
        <taxon>Fungi</taxon>
        <taxon>Dikarya</taxon>
        <taxon>Ascomycota</taxon>
        <taxon>Pezizomycotina</taxon>
        <taxon>Dothideomycetes</taxon>
        <taxon>Pleosporomycetidae</taxon>
        <taxon>Pleosporales</taxon>
        <taxon>Massarineae</taxon>
        <taxon>Didymosphaeriaceae</taxon>
        <taxon>Paraphaeosphaeria</taxon>
    </lineage>
</organism>
<dbReference type="CDD" id="cd12087">
    <property type="entry name" value="TM_EGFR-like"/>
    <property type="match status" value="1"/>
</dbReference>
<sequence length="423" mass="46519">MAGVAVSSAAIPSAAPWSFPSALNRTFIADFEAQWISRIGPDFVANGTFKFGHGVQADIISKAAWDLKAEERFDPSSNSNALQREFGHEDVVVMVNDIIQPTWSGGDEKIVGMACHYFEYCVSVSQPRVYQHNRDCISNNMYRDGLIIGTLSPNFWEMERQFTYINTDVETEVPRPRKIPSGTRVQIPRMNDSAFDSADTAICMLTLDWEPSTFNSQHSVPFPVYLGSRGNGRAKDSSYRILHDPWVFNTTFPRGISNDGARYGCEGGTLPEDYLISTSVCSRSNTTVPDAGGIGNNNGTWIHPDAGTNATGNSTRDSPHYPWEEVEGDAKKDRIITGAIAGSVVGVMAIALIAFFLRRARKRVRKSFKETLAARTLQNDETTFGNSNPAGYSGSDRNKVVTGSLQISPPTYAEAMRDNNIRG</sequence>
<name>A0A9P6G881_9PLEO</name>
<evidence type="ECO:0000313" key="4">
    <source>
        <dbReference type="Proteomes" id="UP000756921"/>
    </source>
</evidence>
<dbReference type="Proteomes" id="UP000756921">
    <property type="component" value="Unassembled WGS sequence"/>
</dbReference>
<keyword evidence="2" id="KW-1133">Transmembrane helix</keyword>
<evidence type="ECO:0000256" key="1">
    <source>
        <dbReference type="SAM" id="MobiDB-lite"/>
    </source>
</evidence>
<dbReference type="AlphaFoldDB" id="A0A9P6G881"/>
<feature type="region of interest" description="Disordered" evidence="1">
    <location>
        <begin position="381"/>
        <end position="401"/>
    </location>
</feature>
<protein>
    <submittedName>
        <fullName evidence="3">Uncharacterized protein</fullName>
    </submittedName>
</protein>
<keyword evidence="2" id="KW-0472">Membrane</keyword>
<gene>
    <name evidence="3" type="ORF">PMIN01_12484</name>
</gene>
<keyword evidence="2" id="KW-0812">Transmembrane</keyword>
<dbReference type="OrthoDB" id="10520288at2759"/>
<comment type="caution">
    <text evidence="3">The sequence shown here is derived from an EMBL/GenBank/DDBJ whole genome shotgun (WGS) entry which is preliminary data.</text>
</comment>